<evidence type="ECO:0000256" key="2">
    <source>
        <dbReference type="PROSITE-ProRule" id="PRU00169"/>
    </source>
</evidence>
<sequence>MTDAPISEPSPAIRVLVVEDDDSNRLLMDDYLTHQGYQVLSLAEGSSFFSTLAQFQPHVVLLDLKLPNISGYQLLEGLRQNIEFQHLPVIVLTASAFRTERQQVLQLGVQGYFVKPSHPKELIAAIEKVCAG</sequence>
<dbReference type="RefSeq" id="WP_190440550.1">
    <property type="nucleotide sequence ID" value="NZ_JAMPKM010000015.1"/>
</dbReference>
<protein>
    <submittedName>
        <fullName evidence="4">Response regulator</fullName>
    </submittedName>
</protein>
<dbReference type="InterPro" id="IPR011006">
    <property type="entry name" value="CheY-like_superfamily"/>
</dbReference>
<feature type="modified residue" description="4-aspartylphosphate" evidence="2">
    <location>
        <position position="63"/>
    </location>
</feature>
<dbReference type="InterPro" id="IPR050595">
    <property type="entry name" value="Bact_response_regulator"/>
</dbReference>
<keyword evidence="1 2" id="KW-0597">Phosphoprotein</keyword>
<proteinExistence type="predicted"/>
<feature type="domain" description="Response regulatory" evidence="3">
    <location>
        <begin position="14"/>
        <end position="130"/>
    </location>
</feature>
<gene>
    <name evidence="4" type="ORF">NC998_20940</name>
</gene>
<accession>A0ABV0JCP9</accession>
<dbReference type="SMART" id="SM00448">
    <property type="entry name" value="REC"/>
    <property type="match status" value="1"/>
</dbReference>
<comment type="caution">
    <text evidence="4">The sequence shown here is derived from an EMBL/GenBank/DDBJ whole genome shotgun (WGS) entry which is preliminary data.</text>
</comment>
<dbReference type="SUPFAM" id="SSF52172">
    <property type="entry name" value="CheY-like"/>
    <property type="match status" value="1"/>
</dbReference>
<dbReference type="PROSITE" id="PS50110">
    <property type="entry name" value="RESPONSE_REGULATORY"/>
    <property type="match status" value="1"/>
</dbReference>
<dbReference type="CDD" id="cd00156">
    <property type="entry name" value="REC"/>
    <property type="match status" value="1"/>
</dbReference>
<organism evidence="4 5">
    <name type="scientific">Trichocoleus desertorum GB2-A4</name>
    <dbReference type="NCBI Taxonomy" id="2933944"/>
    <lineage>
        <taxon>Bacteria</taxon>
        <taxon>Bacillati</taxon>
        <taxon>Cyanobacteriota</taxon>
        <taxon>Cyanophyceae</taxon>
        <taxon>Leptolyngbyales</taxon>
        <taxon>Trichocoleusaceae</taxon>
        <taxon>Trichocoleus</taxon>
    </lineage>
</organism>
<dbReference type="Pfam" id="PF00072">
    <property type="entry name" value="Response_reg"/>
    <property type="match status" value="1"/>
</dbReference>
<name>A0ABV0JCP9_9CYAN</name>
<dbReference type="EMBL" id="JAMPKM010000015">
    <property type="protein sequence ID" value="MEP0819568.1"/>
    <property type="molecule type" value="Genomic_DNA"/>
</dbReference>
<evidence type="ECO:0000259" key="3">
    <source>
        <dbReference type="PROSITE" id="PS50110"/>
    </source>
</evidence>
<dbReference type="Proteomes" id="UP001464891">
    <property type="component" value="Unassembled WGS sequence"/>
</dbReference>
<dbReference type="PANTHER" id="PTHR44591">
    <property type="entry name" value="STRESS RESPONSE REGULATOR PROTEIN 1"/>
    <property type="match status" value="1"/>
</dbReference>
<reference evidence="4 5" key="1">
    <citation type="submission" date="2022-04" db="EMBL/GenBank/DDBJ databases">
        <title>Positive selection, recombination, and allopatry shape intraspecific diversity of widespread and dominant cyanobacteria.</title>
        <authorList>
            <person name="Wei J."/>
            <person name="Shu W."/>
            <person name="Hu C."/>
        </authorList>
    </citation>
    <scope>NUCLEOTIDE SEQUENCE [LARGE SCALE GENOMIC DNA]</scope>
    <source>
        <strain evidence="4 5">GB2-A4</strain>
    </source>
</reference>
<dbReference type="PANTHER" id="PTHR44591:SF3">
    <property type="entry name" value="RESPONSE REGULATORY DOMAIN-CONTAINING PROTEIN"/>
    <property type="match status" value="1"/>
</dbReference>
<dbReference type="Gene3D" id="3.40.50.2300">
    <property type="match status" value="1"/>
</dbReference>
<evidence type="ECO:0000256" key="1">
    <source>
        <dbReference type="ARBA" id="ARBA00022553"/>
    </source>
</evidence>
<evidence type="ECO:0000313" key="4">
    <source>
        <dbReference type="EMBL" id="MEP0819568.1"/>
    </source>
</evidence>
<dbReference type="InterPro" id="IPR001789">
    <property type="entry name" value="Sig_transdc_resp-reg_receiver"/>
</dbReference>
<evidence type="ECO:0000313" key="5">
    <source>
        <dbReference type="Proteomes" id="UP001464891"/>
    </source>
</evidence>
<keyword evidence="5" id="KW-1185">Reference proteome</keyword>